<evidence type="ECO:0000313" key="2">
    <source>
        <dbReference type="Proteomes" id="UP000275348"/>
    </source>
</evidence>
<dbReference type="InterPro" id="IPR053851">
    <property type="entry name" value="DUF6929"/>
</dbReference>
<evidence type="ECO:0008006" key="3">
    <source>
        <dbReference type="Google" id="ProtNLM"/>
    </source>
</evidence>
<dbReference type="RefSeq" id="WP_121934692.1">
    <property type="nucleotide sequence ID" value="NZ_RDOJ01000009.1"/>
</dbReference>
<proteinExistence type="predicted"/>
<dbReference type="OrthoDB" id="6710009at2"/>
<dbReference type="Proteomes" id="UP000275348">
    <property type="component" value="Unassembled WGS sequence"/>
</dbReference>
<name>A0A3L9MGP2_9FLAO</name>
<dbReference type="Pfam" id="PF22000">
    <property type="entry name" value="DUF6929"/>
    <property type="match status" value="1"/>
</dbReference>
<comment type="caution">
    <text evidence="1">The sequence shown here is derived from an EMBL/GenBank/DDBJ whole genome shotgun (WGS) entry which is preliminary data.</text>
</comment>
<evidence type="ECO:0000313" key="1">
    <source>
        <dbReference type="EMBL" id="RLZ09739.1"/>
    </source>
</evidence>
<gene>
    <name evidence="1" type="ORF">EAH69_08095</name>
</gene>
<dbReference type="AlphaFoldDB" id="A0A3L9MGP2"/>
<reference evidence="1 2" key="1">
    <citation type="submission" date="2018-10" db="EMBL/GenBank/DDBJ databases">
        <authorList>
            <person name="Chen X."/>
        </authorList>
    </citation>
    <scope>NUCLEOTIDE SEQUENCE [LARGE SCALE GENOMIC DNA]</scope>
    <source>
        <strain evidence="1 2">YIM 102668</strain>
    </source>
</reference>
<keyword evidence="2" id="KW-1185">Reference proteome</keyword>
<sequence>MLQSFILKLFILINGFGASSGIIYDNKQIYVVSDDKGYVYNYDLKRKKQQQFELNTQIPAQDITRKDKPDLESIIIHQNTLYALGSGSKENRNDLYIYNLITKESKRVDISGVYSAIQKRFKIDKKDFNIEGFAYHQGYTYLFNRGNGKNKVNAIFKFQGLPHQANLSIITSSIIDLPLINGNQTTFSDAIIVDNQIIFTATIEANSTVQKDGEVKESIIGLIDLDSYKTYNVNVKKYLVIAENKKIEGIALRKTTSNYYHFVLCEDNDDDSKEAKIYKLKVSKDFERFY</sequence>
<protein>
    <recommendedName>
        <fullName evidence="3">DUF4394 domain-containing protein</fullName>
    </recommendedName>
</protein>
<accession>A0A3L9MGP2</accession>
<organism evidence="1 2">
    <name type="scientific">Faecalibacter macacae</name>
    <dbReference type="NCBI Taxonomy" id="1859289"/>
    <lineage>
        <taxon>Bacteria</taxon>
        <taxon>Pseudomonadati</taxon>
        <taxon>Bacteroidota</taxon>
        <taxon>Flavobacteriia</taxon>
        <taxon>Flavobacteriales</taxon>
        <taxon>Weeksellaceae</taxon>
        <taxon>Faecalibacter</taxon>
    </lineage>
</organism>
<dbReference type="SUPFAM" id="SSF82171">
    <property type="entry name" value="DPP6 N-terminal domain-like"/>
    <property type="match status" value="1"/>
</dbReference>
<dbReference type="EMBL" id="RDOJ01000009">
    <property type="protein sequence ID" value="RLZ09739.1"/>
    <property type="molecule type" value="Genomic_DNA"/>
</dbReference>